<dbReference type="RefSeq" id="WP_061662677.1">
    <property type="nucleotide sequence ID" value="NZ_LOMO01000001.1"/>
</dbReference>
<proteinExistence type="predicted"/>
<sequence>MEGDELYIIQLTNEKYARFSSRPDFVEDVFGEEHKSNATPFNKVEAGKIVEEMNHPTFVKHVGICIEAKGIVALHN</sequence>
<protein>
    <submittedName>
        <fullName evidence="1">Uncharacterized protein</fullName>
    </submittedName>
</protein>
<gene>
    <name evidence="1" type="ORF">AT268_33215</name>
</gene>
<comment type="caution">
    <text evidence="1">The sequence shown here is derived from an EMBL/GenBank/DDBJ whole genome shotgun (WGS) entry which is preliminary data.</text>
</comment>
<accession>A0A9X0MK57</accession>
<organism evidence="1 2">
    <name type="scientific">Bacillus cereus</name>
    <dbReference type="NCBI Taxonomy" id="1396"/>
    <lineage>
        <taxon>Bacteria</taxon>
        <taxon>Bacillati</taxon>
        <taxon>Bacillota</taxon>
        <taxon>Bacilli</taxon>
        <taxon>Bacillales</taxon>
        <taxon>Bacillaceae</taxon>
        <taxon>Bacillus</taxon>
        <taxon>Bacillus cereus group</taxon>
    </lineage>
</organism>
<dbReference type="EMBL" id="LOMO01000001">
    <property type="protein sequence ID" value="KXY51342.1"/>
    <property type="molecule type" value="Genomic_DNA"/>
</dbReference>
<dbReference type="Proteomes" id="UP000075476">
    <property type="component" value="Unassembled WGS sequence"/>
</dbReference>
<evidence type="ECO:0000313" key="2">
    <source>
        <dbReference type="Proteomes" id="UP000075476"/>
    </source>
</evidence>
<evidence type="ECO:0000313" key="1">
    <source>
        <dbReference type="EMBL" id="KXY51342.1"/>
    </source>
</evidence>
<dbReference type="AlphaFoldDB" id="A0A9X0MK57"/>
<name>A0A9X0MK57_BACCE</name>
<reference evidence="1 2" key="1">
    <citation type="submission" date="2015-12" db="EMBL/GenBank/DDBJ databases">
        <title>Bacillus cereus Group isolate.</title>
        <authorList>
            <person name="Kovac J."/>
        </authorList>
    </citation>
    <scope>NUCLEOTIDE SEQUENCE [LARGE SCALE GENOMIC DNA]</scope>
    <source>
        <strain evidence="1 2">FSL K6-0073</strain>
    </source>
</reference>